<dbReference type="Proteomes" id="UP001159405">
    <property type="component" value="Unassembled WGS sequence"/>
</dbReference>
<proteinExistence type="predicted"/>
<sequence length="155" mass="17630">DVPFFSVETIHISCKSDAYQGMDYCYAGVIIYSCDGKSEWQTTNGTRCKSGYVVIMDTNAKKLKPYQQQGPGLVHSAVYRRAFGEECTGRNIMAEGFSVMKGVFKLNSGVFNPPQDLHHAGVQRSLHQLKEVVDHWMDAGDHFYRCRDFMVKDFR</sequence>
<dbReference type="EMBL" id="CALNXK010000001">
    <property type="protein sequence ID" value="CAH3032306.1"/>
    <property type="molecule type" value="Genomic_DNA"/>
</dbReference>
<evidence type="ECO:0000313" key="1">
    <source>
        <dbReference type="EMBL" id="CAH3032306.1"/>
    </source>
</evidence>
<gene>
    <name evidence="1" type="ORF">PLOB_00000380</name>
</gene>
<feature type="non-terminal residue" evidence="1">
    <location>
        <position position="1"/>
    </location>
</feature>
<comment type="caution">
    <text evidence="1">The sequence shown here is derived from an EMBL/GenBank/DDBJ whole genome shotgun (WGS) entry which is preliminary data.</text>
</comment>
<accession>A0ABN8MN21</accession>
<reference evidence="1 2" key="1">
    <citation type="submission" date="2022-05" db="EMBL/GenBank/DDBJ databases">
        <authorList>
            <consortium name="Genoscope - CEA"/>
            <person name="William W."/>
        </authorList>
    </citation>
    <scope>NUCLEOTIDE SEQUENCE [LARGE SCALE GENOMIC DNA]</scope>
</reference>
<name>A0ABN8MN21_9CNID</name>
<organism evidence="1 2">
    <name type="scientific">Porites lobata</name>
    <dbReference type="NCBI Taxonomy" id="104759"/>
    <lineage>
        <taxon>Eukaryota</taxon>
        <taxon>Metazoa</taxon>
        <taxon>Cnidaria</taxon>
        <taxon>Anthozoa</taxon>
        <taxon>Hexacorallia</taxon>
        <taxon>Scleractinia</taxon>
        <taxon>Fungiina</taxon>
        <taxon>Poritidae</taxon>
        <taxon>Porites</taxon>
    </lineage>
</organism>
<protein>
    <submittedName>
        <fullName evidence="1">Uncharacterized protein</fullName>
    </submittedName>
</protein>
<evidence type="ECO:0000313" key="2">
    <source>
        <dbReference type="Proteomes" id="UP001159405"/>
    </source>
</evidence>
<keyword evidence="2" id="KW-1185">Reference proteome</keyword>